<organism evidence="9 10">
    <name type="scientific">Janibacter limosus</name>
    <dbReference type="NCBI Taxonomy" id="53458"/>
    <lineage>
        <taxon>Bacteria</taxon>
        <taxon>Bacillati</taxon>
        <taxon>Actinomycetota</taxon>
        <taxon>Actinomycetes</taxon>
        <taxon>Micrococcales</taxon>
        <taxon>Intrasporangiaceae</taxon>
        <taxon>Janibacter</taxon>
    </lineage>
</organism>
<feature type="transmembrane region" description="Helical" evidence="7">
    <location>
        <begin position="79"/>
        <end position="100"/>
    </location>
</feature>
<evidence type="ECO:0000313" key="9">
    <source>
        <dbReference type="EMBL" id="QBF47088.1"/>
    </source>
</evidence>
<feature type="transmembrane region" description="Helical" evidence="7">
    <location>
        <begin position="222"/>
        <end position="246"/>
    </location>
</feature>
<dbReference type="EMBL" id="CP036164">
    <property type="protein sequence ID" value="QBF47088.1"/>
    <property type="molecule type" value="Genomic_DNA"/>
</dbReference>
<feature type="transmembrane region" description="Helical" evidence="7">
    <location>
        <begin position="310"/>
        <end position="332"/>
    </location>
</feature>
<dbReference type="AlphaFoldDB" id="A0A4V0ZB82"/>
<dbReference type="KEGG" id="jli:EXU32_13035"/>
<dbReference type="RefSeq" id="WP_130630289.1">
    <property type="nucleotide sequence ID" value="NZ_CP036164.1"/>
</dbReference>
<keyword evidence="5 7" id="KW-1133">Transmembrane helix</keyword>
<feature type="transmembrane region" description="Helical" evidence="7">
    <location>
        <begin position="12"/>
        <end position="29"/>
    </location>
</feature>
<dbReference type="GO" id="GO:0005886">
    <property type="term" value="C:plasma membrane"/>
    <property type="evidence" value="ECO:0007669"/>
    <property type="project" value="UniProtKB-SubCell"/>
</dbReference>
<gene>
    <name evidence="9" type="ORF">EXU32_13035</name>
</gene>
<dbReference type="Gene3D" id="1.20.1720.10">
    <property type="entry name" value="Multidrug resistance protein D"/>
    <property type="match status" value="1"/>
</dbReference>
<dbReference type="PROSITE" id="PS50850">
    <property type="entry name" value="MFS"/>
    <property type="match status" value="1"/>
</dbReference>
<dbReference type="InterPro" id="IPR020846">
    <property type="entry name" value="MFS_dom"/>
</dbReference>
<keyword evidence="4 7" id="KW-0812">Transmembrane</keyword>
<evidence type="ECO:0000259" key="8">
    <source>
        <dbReference type="PROSITE" id="PS50850"/>
    </source>
</evidence>
<name>A0A4V0ZB82_9MICO</name>
<evidence type="ECO:0000256" key="2">
    <source>
        <dbReference type="ARBA" id="ARBA00022448"/>
    </source>
</evidence>
<feature type="transmembrane region" description="Helical" evidence="7">
    <location>
        <begin position="372"/>
        <end position="394"/>
    </location>
</feature>
<feature type="domain" description="Major facilitator superfamily (MFS) profile" evidence="8">
    <location>
        <begin position="1"/>
        <end position="398"/>
    </location>
</feature>
<comment type="subcellular location">
    <subcellularLocation>
        <location evidence="1">Cell membrane</location>
        <topology evidence="1">Multi-pass membrane protein</topology>
    </subcellularLocation>
</comment>
<keyword evidence="3" id="KW-1003">Cell membrane</keyword>
<protein>
    <submittedName>
        <fullName evidence="9">MFS transporter</fullName>
    </submittedName>
</protein>
<feature type="transmembrane region" description="Helical" evidence="7">
    <location>
        <begin position="258"/>
        <end position="277"/>
    </location>
</feature>
<feature type="transmembrane region" description="Helical" evidence="7">
    <location>
        <begin position="175"/>
        <end position="192"/>
    </location>
</feature>
<keyword evidence="10" id="KW-1185">Reference proteome</keyword>
<feature type="transmembrane region" description="Helical" evidence="7">
    <location>
        <begin position="284"/>
        <end position="304"/>
    </location>
</feature>
<proteinExistence type="predicted"/>
<dbReference type="Pfam" id="PF05977">
    <property type="entry name" value="MFS_3"/>
    <property type="match status" value="1"/>
</dbReference>
<dbReference type="PANTHER" id="PTHR23513:SF11">
    <property type="entry name" value="STAPHYLOFERRIN A TRANSPORTER"/>
    <property type="match status" value="1"/>
</dbReference>
<dbReference type="InterPro" id="IPR010290">
    <property type="entry name" value="TM_effector"/>
</dbReference>
<evidence type="ECO:0000256" key="6">
    <source>
        <dbReference type="ARBA" id="ARBA00023136"/>
    </source>
</evidence>
<feature type="transmembrane region" description="Helical" evidence="7">
    <location>
        <begin position="143"/>
        <end position="169"/>
    </location>
</feature>
<dbReference type="Proteomes" id="UP000290408">
    <property type="component" value="Chromosome"/>
</dbReference>
<dbReference type="STRING" id="1216970.GCA_001570985_02887"/>
<accession>A0A4V0ZB82</accession>
<evidence type="ECO:0000256" key="3">
    <source>
        <dbReference type="ARBA" id="ARBA00022475"/>
    </source>
</evidence>
<evidence type="ECO:0000256" key="4">
    <source>
        <dbReference type="ARBA" id="ARBA00022692"/>
    </source>
</evidence>
<feature type="transmembrane region" description="Helical" evidence="7">
    <location>
        <begin position="106"/>
        <end position="122"/>
    </location>
</feature>
<reference evidence="9 10" key="1">
    <citation type="submission" date="2019-02" db="EMBL/GenBank/DDBJ databases">
        <title>Genomic data mining of an Antarctic deep-sea actinobacterium, Janibacterlimosus P3-3-X1.</title>
        <authorList>
            <person name="Liao L."/>
            <person name="Chen B."/>
        </authorList>
    </citation>
    <scope>NUCLEOTIDE SEQUENCE [LARGE SCALE GENOMIC DNA]</scope>
    <source>
        <strain evidence="9 10">P3-3-X1</strain>
    </source>
</reference>
<keyword evidence="2" id="KW-0813">Transport</keyword>
<evidence type="ECO:0000256" key="5">
    <source>
        <dbReference type="ARBA" id="ARBA00022989"/>
    </source>
</evidence>
<dbReference type="OrthoDB" id="9775268at2"/>
<dbReference type="CDD" id="cd06173">
    <property type="entry name" value="MFS_MefA_like"/>
    <property type="match status" value="1"/>
</dbReference>
<evidence type="ECO:0000256" key="7">
    <source>
        <dbReference type="SAM" id="Phobius"/>
    </source>
</evidence>
<dbReference type="InterPro" id="IPR036259">
    <property type="entry name" value="MFS_trans_sf"/>
</dbReference>
<sequence length="427" mass="45425">MSSTFASLSIRNYRIYAMGAIVSNVGTWMGRVAQDWVVLTELTDHSASALGIVTGLQFLPMLLLAPWTGAVADRFPKRLLLLVTQATLGLTALVGGVLVLTGTAQLWHFYVLALITGIAAAFDNPARQTFVSEMVPRHRLSNAVALNSASFNLGRLIGPGVAGLVIAGIGSGQALVVNSLTFVSVIIALLCLRTSEMTPAPRVTGRGTALEGLRYVRGRPDIVLVLVLIFVLGTFGMNFQLTIALMATQTFHKGAEEYGLLGSIMAIGSLAAALMAARRNEPRLRVLLMALVGFTLATTAASLAPTYTTFAIALIACGMTSLTAMTTANAMVQMRTEPMMRGRVMALYMAIFFGGTPLGAPVIGWIGDVLGARWTLGVGAIAVGITLVVVSFWLGRHENVEVTYSSQRRPRVRVLSTPTQDMPEAAR</sequence>
<feature type="transmembrane region" description="Helical" evidence="7">
    <location>
        <begin position="344"/>
        <end position="366"/>
    </location>
</feature>
<dbReference type="SUPFAM" id="SSF103473">
    <property type="entry name" value="MFS general substrate transporter"/>
    <property type="match status" value="1"/>
</dbReference>
<dbReference type="Gene3D" id="1.20.1250.20">
    <property type="entry name" value="MFS general substrate transporter like domains"/>
    <property type="match status" value="1"/>
</dbReference>
<keyword evidence="6 7" id="KW-0472">Membrane</keyword>
<feature type="transmembrane region" description="Helical" evidence="7">
    <location>
        <begin position="49"/>
        <end position="67"/>
    </location>
</feature>
<dbReference type="PANTHER" id="PTHR23513">
    <property type="entry name" value="INTEGRAL MEMBRANE EFFLUX PROTEIN-RELATED"/>
    <property type="match status" value="1"/>
</dbReference>
<dbReference type="GO" id="GO:0022857">
    <property type="term" value="F:transmembrane transporter activity"/>
    <property type="evidence" value="ECO:0007669"/>
    <property type="project" value="InterPro"/>
</dbReference>
<evidence type="ECO:0000256" key="1">
    <source>
        <dbReference type="ARBA" id="ARBA00004651"/>
    </source>
</evidence>
<evidence type="ECO:0000313" key="10">
    <source>
        <dbReference type="Proteomes" id="UP000290408"/>
    </source>
</evidence>